<gene>
    <name evidence="5" type="ORF">LMG31506_03028</name>
</gene>
<organism evidence="5 6">
    <name type="scientific">Cupriavidus yeoncheonensis</name>
    <dbReference type="NCBI Taxonomy" id="1462994"/>
    <lineage>
        <taxon>Bacteria</taxon>
        <taxon>Pseudomonadati</taxon>
        <taxon>Pseudomonadota</taxon>
        <taxon>Betaproteobacteria</taxon>
        <taxon>Burkholderiales</taxon>
        <taxon>Burkholderiaceae</taxon>
        <taxon>Cupriavidus</taxon>
    </lineage>
</organism>
<dbReference type="AlphaFoldDB" id="A0A916MVN1"/>
<evidence type="ECO:0000256" key="1">
    <source>
        <dbReference type="ARBA" id="ARBA00001946"/>
    </source>
</evidence>
<dbReference type="InterPro" id="IPR011856">
    <property type="entry name" value="tRNA_endonuc-like_dom_sf"/>
</dbReference>
<dbReference type="GO" id="GO:0004518">
    <property type="term" value="F:nuclease activity"/>
    <property type="evidence" value="ECO:0007669"/>
    <property type="project" value="UniProtKB-KW"/>
</dbReference>
<feature type="domain" description="VRR-NUC" evidence="4">
    <location>
        <begin position="1"/>
        <end position="119"/>
    </location>
</feature>
<evidence type="ECO:0000313" key="6">
    <source>
        <dbReference type="Proteomes" id="UP000672934"/>
    </source>
</evidence>
<dbReference type="EMBL" id="CAJPUY010000010">
    <property type="protein sequence ID" value="CAG2144542.1"/>
    <property type="molecule type" value="Genomic_DNA"/>
</dbReference>
<name>A0A916MVN1_9BURK</name>
<dbReference type="Pfam" id="PF08774">
    <property type="entry name" value="VRR_NUC"/>
    <property type="match status" value="1"/>
</dbReference>
<dbReference type="InterPro" id="IPR014883">
    <property type="entry name" value="VRR_NUC"/>
</dbReference>
<keyword evidence="2" id="KW-0540">Nuclease</keyword>
<protein>
    <recommendedName>
        <fullName evidence="4">VRR-NUC domain-containing protein</fullName>
    </recommendedName>
</protein>
<evidence type="ECO:0000256" key="3">
    <source>
        <dbReference type="ARBA" id="ARBA00022801"/>
    </source>
</evidence>
<reference evidence="5" key="1">
    <citation type="submission" date="2021-03" db="EMBL/GenBank/DDBJ databases">
        <authorList>
            <person name="Peeters C."/>
        </authorList>
    </citation>
    <scope>NUCLEOTIDE SEQUENCE</scope>
    <source>
        <strain evidence="5">LMG 31506</strain>
    </source>
</reference>
<proteinExistence type="predicted"/>
<sequence length="131" mass="14028">MSEEHRIQNESRNALVGEGLYFRANVGQAWVGEVVTRLPNGDMLLRNARPFSTGLPAGFADLFGLTPVVVTPDMVGQRVAVFTAIEFKATKGRASEKQAAFLKAVNDNGGRAGVARSAKDALRVVRGVEGE</sequence>
<dbReference type="Proteomes" id="UP000672934">
    <property type="component" value="Unassembled WGS sequence"/>
</dbReference>
<dbReference type="GO" id="GO:0016788">
    <property type="term" value="F:hydrolase activity, acting on ester bonds"/>
    <property type="evidence" value="ECO:0007669"/>
    <property type="project" value="InterPro"/>
</dbReference>
<comment type="caution">
    <text evidence="5">The sequence shown here is derived from an EMBL/GenBank/DDBJ whole genome shotgun (WGS) entry which is preliminary data.</text>
</comment>
<dbReference type="SMART" id="SM00990">
    <property type="entry name" value="VRR_NUC"/>
    <property type="match status" value="1"/>
</dbReference>
<keyword evidence="6" id="KW-1185">Reference proteome</keyword>
<dbReference type="RefSeq" id="WP_211947981.1">
    <property type="nucleotide sequence ID" value="NZ_CAJPUY010000010.1"/>
</dbReference>
<evidence type="ECO:0000259" key="4">
    <source>
        <dbReference type="SMART" id="SM00990"/>
    </source>
</evidence>
<keyword evidence="3" id="KW-0378">Hydrolase</keyword>
<dbReference type="Gene3D" id="3.40.1350.10">
    <property type="match status" value="1"/>
</dbReference>
<dbReference type="GO" id="GO:0003676">
    <property type="term" value="F:nucleic acid binding"/>
    <property type="evidence" value="ECO:0007669"/>
    <property type="project" value="InterPro"/>
</dbReference>
<evidence type="ECO:0000313" key="5">
    <source>
        <dbReference type="EMBL" id="CAG2144542.1"/>
    </source>
</evidence>
<accession>A0A916MVN1</accession>
<evidence type="ECO:0000256" key="2">
    <source>
        <dbReference type="ARBA" id="ARBA00022722"/>
    </source>
</evidence>
<comment type="cofactor">
    <cofactor evidence="1">
        <name>Mg(2+)</name>
        <dbReference type="ChEBI" id="CHEBI:18420"/>
    </cofactor>
</comment>